<protein>
    <submittedName>
        <fullName evidence="1">Uncharacterized protein</fullName>
    </submittedName>
</protein>
<proteinExistence type="predicted"/>
<name>A0A6G0Z9U4_APHCR</name>
<dbReference type="Proteomes" id="UP000478052">
    <property type="component" value="Unassembled WGS sequence"/>
</dbReference>
<comment type="caution">
    <text evidence="1">The sequence shown here is derived from an EMBL/GenBank/DDBJ whole genome shotgun (WGS) entry which is preliminary data.</text>
</comment>
<dbReference type="AlphaFoldDB" id="A0A6G0Z9U4"/>
<dbReference type="OrthoDB" id="6628643at2759"/>
<gene>
    <name evidence="1" type="ORF">FWK35_00008453</name>
</gene>
<dbReference type="EMBL" id="VUJU01000968">
    <property type="protein sequence ID" value="KAF0767436.1"/>
    <property type="molecule type" value="Genomic_DNA"/>
</dbReference>
<accession>A0A6G0Z9U4</accession>
<evidence type="ECO:0000313" key="1">
    <source>
        <dbReference type="EMBL" id="KAF0767436.1"/>
    </source>
</evidence>
<organism evidence="1 2">
    <name type="scientific">Aphis craccivora</name>
    <name type="common">Cowpea aphid</name>
    <dbReference type="NCBI Taxonomy" id="307492"/>
    <lineage>
        <taxon>Eukaryota</taxon>
        <taxon>Metazoa</taxon>
        <taxon>Ecdysozoa</taxon>
        <taxon>Arthropoda</taxon>
        <taxon>Hexapoda</taxon>
        <taxon>Insecta</taxon>
        <taxon>Pterygota</taxon>
        <taxon>Neoptera</taxon>
        <taxon>Paraneoptera</taxon>
        <taxon>Hemiptera</taxon>
        <taxon>Sternorrhyncha</taxon>
        <taxon>Aphidomorpha</taxon>
        <taxon>Aphidoidea</taxon>
        <taxon>Aphididae</taxon>
        <taxon>Aphidini</taxon>
        <taxon>Aphis</taxon>
        <taxon>Aphis</taxon>
    </lineage>
</organism>
<keyword evidence="2" id="KW-1185">Reference proteome</keyword>
<sequence>MGSRLFSRFTIQYGYMVPSKNNGGTQQDLSGSLNRQIESQTNDVASDDMVWRYRVLSTLIKWDINGHMFKFLTNFLTNCSFRVKIQNTLSDSHYIEKGLPQGSALSVSHFLVAIKDIGNNLPPPPYIGIQIINSFTCEYGSVIYGTAKAKTLSLFDPIHNQGIRFATGSFRTNPVTSILCNAGEPPF</sequence>
<reference evidence="1 2" key="1">
    <citation type="submission" date="2019-08" db="EMBL/GenBank/DDBJ databases">
        <title>Whole genome of Aphis craccivora.</title>
        <authorList>
            <person name="Voronova N.V."/>
            <person name="Shulinski R.S."/>
            <person name="Bandarenka Y.V."/>
            <person name="Zhorov D.G."/>
            <person name="Warner D."/>
        </authorList>
    </citation>
    <scope>NUCLEOTIDE SEQUENCE [LARGE SCALE GENOMIC DNA]</scope>
    <source>
        <strain evidence="1">180601</strain>
        <tissue evidence="1">Whole Body</tissue>
    </source>
</reference>
<evidence type="ECO:0000313" key="2">
    <source>
        <dbReference type="Proteomes" id="UP000478052"/>
    </source>
</evidence>